<feature type="transmembrane region" description="Helical" evidence="9">
    <location>
        <begin position="12"/>
        <end position="36"/>
    </location>
</feature>
<name>A0A1M4Z2T5_9FIRM</name>
<dbReference type="Proteomes" id="UP000184196">
    <property type="component" value="Unassembled WGS sequence"/>
</dbReference>
<keyword evidence="7 9" id="KW-1133">Transmembrane helix</keyword>
<evidence type="ECO:0000259" key="11">
    <source>
        <dbReference type="PROSITE" id="PS50928"/>
    </source>
</evidence>
<dbReference type="AlphaFoldDB" id="A0A1M4Z2T5"/>
<dbReference type="SUPFAM" id="SSF161098">
    <property type="entry name" value="MetI-like"/>
    <property type="match status" value="1"/>
</dbReference>
<evidence type="ECO:0000313" key="12">
    <source>
        <dbReference type="EMBL" id="SHF12361.1"/>
    </source>
</evidence>
<dbReference type="EMBL" id="FQUW01000015">
    <property type="protein sequence ID" value="SHF12361.1"/>
    <property type="molecule type" value="Genomic_DNA"/>
</dbReference>
<dbReference type="Pfam" id="PF00528">
    <property type="entry name" value="BPD_transp_1"/>
    <property type="match status" value="1"/>
</dbReference>
<reference evidence="13" key="1">
    <citation type="submission" date="2016-11" db="EMBL/GenBank/DDBJ databases">
        <authorList>
            <person name="Varghese N."/>
            <person name="Submissions S."/>
        </authorList>
    </citation>
    <scope>NUCLEOTIDE SEQUENCE [LARGE SCALE GENOMIC DNA]</scope>
    <source>
        <strain evidence="13">DSM 11792</strain>
    </source>
</reference>
<feature type="domain" description="ABC transmembrane type-1" evidence="11">
    <location>
        <begin position="10"/>
        <end position="214"/>
    </location>
</feature>
<feature type="transmembrane region" description="Helical" evidence="9">
    <location>
        <begin position="89"/>
        <end position="110"/>
    </location>
</feature>
<evidence type="ECO:0000256" key="8">
    <source>
        <dbReference type="ARBA" id="ARBA00023136"/>
    </source>
</evidence>
<evidence type="ECO:0000256" key="6">
    <source>
        <dbReference type="ARBA" id="ARBA00022692"/>
    </source>
</evidence>
<accession>A0A1M4Z2T5</accession>
<keyword evidence="13" id="KW-1185">Reference proteome</keyword>
<evidence type="ECO:0000256" key="9">
    <source>
        <dbReference type="RuleBase" id="RU363032"/>
    </source>
</evidence>
<dbReference type="InterPro" id="IPR049783">
    <property type="entry name" value="ABC_perm_TupB-like"/>
</dbReference>
<dbReference type="InterPro" id="IPR011867">
    <property type="entry name" value="ModB_ABC"/>
</dbReference>
<evidence type="ECO:0000256" key="1">
    <source>
        <dbReference type="ARBA" id="ARBA00004651"/>
    </source>
</evidence>
<comment type="similarity">
    <text evidence="2 10">Belongs to the binding-protein-dependent transport system permease family. CysTW subfamily.</text>
</comment>
<dbReference type="GO" id="GO:0005886">
    <property type="term" value="C:plasma membrane"/>
    <property type="evidence" value="ECO:0007669"/>
    <property type="project" value="UniProtKB-SubCell"/>
</dbReference>
<gene>
    <name evidence="12" type="ORF">SAMN02745218_01514</name>
</gene>
<dbReference type="RefSeq" id="WP_083543148.1">
    <property type="nucleotide sequence ID" value="NZ_FQUW01000015.1"/>
</dbReference>
<dbReference type="GO" id="GO:0015098">
    <property type="term" value="F:molybdate ion transmembrane transporter activity"/>
    <property type="evidence" value="ECO:0007669"/>
    <property type="project" value="UniProtKB-UniRule"/>
</dbReference>
<keyword evidence="8 9" id="KW-0472">Membrane</keyword>
<protein>
    <recommendedName>
        <fullName evidence="10">Molybdenum transport system permease</fullName>
    </recommendedName>
</protein>
<evidence type="ECO:0000256" key="4">
    <source>
        <dbReference type="ARBA" id="ARBA00022475"/>
    </source>
</evidence>
<evidence type="ECO:0000256" key="7">
    <source>
        <dbReference type="ARBA" id="ARBA00022989"/>
    </source>
</evidence>
<feature type="transmembrane region" description="Helical" evidence="9">
    <location>
        <begin position="48"/>
        <end position="69"/>
    </location>
</feature>
<evidence type="ECO:0000256" key="3">
    <source>
        <dbReference type="ARBA" id="ARBA00022448"/>
    </source>
</evidence>
<evidence type="ECO:0000256" key="2">
    <source>
        <dbReference type="ARBA" id="ARBA00007069"/>
    </source>
</evidence>
<keyword evidence="4 10" id="KW-1003">Cell membrane</keyword>
<dbReference type="NCBIfam" id="NF038017">
    <property type="entry name" value="ABC_perm1"/>
    <property type="match status" value="1"/>
</dbReference>
<keyword evidence="5 10" id="KW-0500">Molybdenum</keyword>
<dbReference type="PANTHER" id="PTHR30183:SF3">
    <property type="entry name" value="MOLYBDENUM TRANSPORT SYSTEM PERMEASE PROTEIN MODB"/>
    <property type="match status" value="1"/>
</dbReference>
<dbReference type="Gene3D" id="1.10.3720.10">
    <property type="entry name" value="MetI-like"/>
    <property type="match status" value="1"/>
</dbReference>
<evidence type="ECO:0000256" key="5">
    <source>
        <dbReference type="ARBA" id="ARBA00022505"/>
    </source>
</evidence>
<dbReference type="InterPro" id="IPR035906">
    <property type="entry name" value="MetI-like_sf"/>
</dbReference>
<feature type="transmembrane region" description="Helical" evidence="9">
    <location>
        <begin position="143"/>
        <end position="161"/>
    </location>
</feature>
<dbReference type="PROSITE" id="PS50928">
    <property type="entry name" value="ABC_TM1"/>
    <property type="match status" value="1"/>
</dbReference>
<keyword evidence="6 9" id="KW-0812">Transmembrane</keyword>
<comment type="subcellular location">
    <subcellularLocation>
        <location evidence="1 9">Cell membrane</location>
        <topology evidence="1 9">Multi-pass membrane protein</topology>
    </subcellularLocation>
</comment>
<organism evidence="12 13">
    <name type="scientific">Desulfofundulus australicus DSM 11792</name>
    <dbReference type="NCBI Taxonomy" id="1121425"/>
    <lineage>
        <taxon>Bacteria</taxon>
        <taxon>Bacillati</taxon>
        <taxon>Bacillota</taxon>
        <taxon>Clostridia</taxon>
        <taxon>Eubacteriales</taxon>
        <taxon>Peptococcaceae</taxon>
        <taxon>Desulfofundulus</taxon>
    </lineage>
</organism>
<proteinExistence type="inferred from homology"/>
<dbReference type="InterPro" id="IPR000515">
    <property type="entry name" value="MetI-like"/>
</dbReference>
<sequence length="256" mass="27728">MFAPEVAVPLLLSLRVAGLAVLFVFLAGVPVARLMAGRDFPGKDAVEALLTLPLVLPPTVVGFGLLFLFGKHGPLGRLLENLWGVSVIFNWWGAVVASTVVAFPLLYQAVRASFQAIDRNIENAARTLGASEWRVFQTISLPLAWPGLVAGIVMAFARALGEFGATLMVAGNIPGRTQTAPLAIYAATESGDNRTALVLVVLMTLLSFIVIFWVNRWSKHRLKRWTLDDEMFNSTARPGCLTCSNQPRKRGQGSTP</sequence>
<keyword evidence="3 9" id="KW-0813">Transport</keyword>
<dbReference type="CDD" id="cd06261">
    <property type="entry name" value="TM_PBP2"/>
    <property type="match status" value="1"/>
</dbReference>
<feature type="transmembrane region" description="Helical" evidence="9">
    <location>
        <begin position="195"/>
        <end position="214"/>
    </location>
</feature>
<dbReference type="NCBIfam" id="TIGR02141">
    <property type="entry name" value="modB_ABC"/>
    <property type="match status" value="1"/>
</dbReference>
<dbReference type="OrthoDB" id="9795403at2"/>
<evidence type="ECO:0000313" key="13">
    <source>
        <dbReference type="Proteomes" id="UP000184196"/>
    </source>
</evidence>
<dbReference type="PANTHER" id="PTHR30183">
    <property type="entry name" value="MOLYBDENUM TRANSPORT SYSTEM PERMEASE PROTEIN MODB"/>
    <property type="match status" value="1"/>
</dbReference>
<evidence type="ECO:0000256" key="10">
    <source>
        <dbReference type="RuleBase" id="RU365097"/>
    </source>
</evidence>
<comment type="function">
    <text evidence="10">Part of the binding-protein-dependent transport system for molybdenum; probably responsible for the translocation of the substrate across the membrane.</text>
</comment>